<dbReference type="OrthoDB" id="5326346at2759"/>
<comment type="caution">
    <text evidence="1">The sequence shown here is derived from an EMBL/GenBank/DDBJ whole genome shotgun (WGS) entry which is preliminary data.</text>
</comment>
<dbReference type="AlphaFoldDB" id="A0A8H8VDZ8"/>
<organism evidence="1 2">
    <name type="scientific">Orbilia oligospora</name>
    <name type="common">Nematode-trapping fungus</name>
    <name type="synonym">Arthrobotrys oligospora</name>
    <dbReference type="NCBI Taxonomy" id="2813651"/>
    <lineage>
        <taxon>Eukaryota</taxon>
        <taxon>Fungi</taxon>
        <taxon>Dikarya</taxon>
        <taxon>Ascomycota</taxon>
        <taxon>Pezizomycotina</taxon>
        <taxon>Orbiliomycetes</taxon>
        <taxon>Orbiliales</taxon>
        <taxon>Orbiliaceae</taxon>
        <taxon>Orbilia</taxon>
    </lineage>
</organism>
<reference evidence="1" key="1">
    <citation type="submission" date="2019-06" db="EMBL/GenBank/DDBJ databases">
        <authorList>
            <person name="Palmer J.M."/>
        </authorList>
    </citation>
    <scope>NUCLEOTIDE SEQUENCE</scope>
    <source>
        <strain evidence="1">TWF679</strain>
    </source>
</reference>
<gene>
    <name evidence="1" type="ORF">TWF679_004693</name>
</gene>
<name>A0A8H8VDZ8_ORBOL</name>
<dbReference type="EMBL" id="WIWT01000021">
    <property type="protein sequence ID" value="KAF3214915.1"/>
    <property type="molecule type" value="Genomic_DNA"/>
</dbReference>
<evidence type="ECO:0000313" key="2">
    <source>
        <dbReference type="Proteomes" id="UP000614610"/>
    </source>
</evidence>
<evidence type="ECO:0008006" key="3">
    <source>
        <dbReference type="Google" id="ProtNLM"/>
    </source>
</evidence>
<sequence length="334" mass="37596">MDPEVQKHYYSKCPDLKIELHHDGRIVDIVYGTSAAIRNASDVFNRMLDPDNGFCALPVDTDLGRQLRVLSLPDDQAEAMLIILKIIHYETKSISKTLSYQLLVELAVVCDKYDCARIVHPWPDTWIPNLINARDHDLSKVGQEDWLLIGHIFPTVRGIAKLVRELSVKLAKECYSWSPDRSEFRRYPRSSSDCFSDEIHGHTVKLRFTPDQIVNYIVEESERGKKLAVERVRNFCAGLDLISQGQGDASTPPWICSDYACLELATGSVVHSIKRLGLTIHQISTSTPPSDLLMGSSKQERCIIAKKAREIAETADVVENSVSGFILQFEIAND</sequence>
<accession>A0A8H8VDZ8</accession>
<protein>
    <recommendedName>
        <fullName evidence="3">BTB domain-containing protein</fullName>
    </recommendedName>
</protein>
<dbReference type="Proteomes" id="UP000614610">
    <property type="component" value="Unassembled WGS sequence"/>
</dbReference>
<evidence type="ECO:0000313" key="1">
    <source>
        <dbReference type="EMBL" id="KAF3214915.1"/>
    </source>
</evidence>
<proteinExistence type="predicted"/>